<feature type="domain" description="Sushi" evidence="3">
    <location>
        <begin position="133"/>
        <end position="193"/>
    </location>
</feature>
<evidence type="ECO:0000313" key="5">
    <source>
        <dbReference type="Proteomes" id="UP000256970"/>
    </source>
</evidence>
<sequence length="779" mass="77713">MTDGTLRCWGINNYGQLGDGSKTSSSMPVVVSGLSNVLSGSITTGYSHTCAVLNSGTSCSTASCWGANEYGQLGDAAPLSAPRLCIAAGQWHTCAVLGSNTASCWGNNLYGQLGDSSTTGNASAAPIPLACPCTGQPSTTSPAMPANAAWSCPGTGHGSKCSAECSTGYTAGGSTSWVSTCSTSGVWSAPAKDGTDDVLICNPNPCTGQPSTTSPAMPANAAWSCPGTGSTSGSKCSAQCSSGYTAGGSTSWVSTCTNGDWSAPAKDGTDDVLVCNQNPCTGQPSTTSPAMPANAAWSCPGTGSTSGSKCSAQCSSGYTAGGSTSWVSTCTNGDRSAPAKDGTDDVLVCNPNPCPGQPSTTSPAMPANAAWSCPGTGSTSGSKCSAQCSSGYTAGGSTSWVSTCTNGDWNAPAKDGTDDVLVCNPNPCTGTPRSPDMPANAAFQCSSVVSGAKCKAYCSPTYTAAASTSWVSTCVAGDWSTPVPDTGNNRLSCLASCTGQPSTTSPAMPANAAWSCPSTGSTSGSKCSAQCSIGYTAGGSTSWVSTCTNGAWSAPARNGTDDMLVCVPNPCSGTPSRVNMLANAAFQCSSVVSGAKCKAYCSPTYTAAAFTSWASTCVAGDWSTPVPDNGNDRLSCLANLQALLNRVDGNGVLSVTQPTCIADAPPSKLHVEVSLTEAVTANRRRGAAPGVVKFTGTQTLDKLRALILGSGLAQAMPTVMRDLQQAGAQCDESGTKASLGSAVAKIVSMVDGSACAAGQMAYAPTGPCYICPPWQPSGR</sequence>
<feature type="domain" description="Sushi" evidence="3">
    <location>
        <begin position="428"/>
        <end position="486"/>
    </location>
</feature>
<dbReference type="EMBL" id="FNXT01000807">
    <property type="protein sequence ID" value="SZX67680.1"/>
    <property type="molecule type" value="Genomic_DNA"/>
</dbReference>
<dbReference type="GO" id="GO:0005737">
    <property type="term" value="C:cytoplasm"/>
    <property type="evidence" value="ECO:0007669"/>
    <property type="project" value="TreeGrafter"/>
</dbReference>
<proteinExistence type="predicted"/>
<dbReference type="SMART" id="SM00032">
    <property type="entry name" value="CCP"/>
    <property type="match status" value="7"/>
</dbReference>
<dbReference type="STRING" id="3088.A0A383VS17"/>
<feature type="repeat" description="RCC1" evidence="2">
    <location>
        <begin position="4"/>
        <end position="55"/>
    </location>
</feature>
<dbReference type="Gene3D" id="2.130.10.30">
    <property type="entry name" value="Regulator of chromosome condensation 1/beta-lactamase-inhibitor protein II"/>
    <property type="match status" value="1"/>
</dbReference>
<gene>
    <name evidence="4" type="ORF">BQ4739_LOCUS8050</name>
</gene>
<dbReference type="Pfam" id="PF00084">
    <property type="entry name" value="Sushi"/>
    <property type="match status" value="3"/>
</dbReference>
<dbReference type="PROSITE" id="PS50012">
    <property type="entry name" value="RCC1_3"/>
    <property type="match status" value="2"/>
</dbReference>
<protein>
    <recommendedName>
        <fullName evidence="3">Sushi domain-containing protein</fullName>
    </recommendedName>
</protein>
<dbReference type="Proteomes" id="UP000256970">
    <property type="component" value="Unassembled WGS sequence"/>
</dbReference>
<dbReference type="AlphaFoldDB" id="A0A383VS17"/>
<dbReference type="InterPro" id="IPR000408">
    <property type="entry name" value="Reg_chr_condens"/>
</dbReference>
<name>A0A383VS17_TETOB</name>
<feature type="domain" description="Sushi" evidence="3">
    <location>
        <begin position="354"/>
        <end position="415"/>
    </location>
</feature>
<dbReference type="PANTHER" id="PTHR45982">
    <property type="entry name" value="REGULATOR OF CHROMOSOME CONDENSATION"/>
    <property type="match status" value="1"/>
</dbReference>
<dbReference type="SUPFAM" id="SSF57535">
    <property type="entry name" value="Complement control module/SCR domain"/>
    <property type="match status" value="4"/>
</dbReference>
<keyword evidence="5" id="KW-1185">Reference proteome</keyword>
<dbReference type="InterPro" id="IPR051553">
    <property type="entry name" value="Ran_GTPase-activating"/>
</dbReference>
<feature type="domain" description="Sushi" evidence="3">
    <location>
        <begin position="206"/>
        <end position="267"/>
    </location>
</feature>
<keyword evidence="1" id="KW-1015">Disulfide bond</keyword>
<dbReference type="InterPro" id="IPR035976">
    <property type="entry name" value="Sushi/SCR/CCP_sf"/>
</dbReference>
<feature type="domain" description="Sushi" evidence="3">
    <location>
        <begin position="280"/>
        <end position="349"/>
    </location>
</feature>
<dbReference type="Pfam" id="PF13540">
    <property type="entry name" value="RCC1_2"/>
    <property type="match status" value="1"/>
</dbReference>
<accession>A0A383VS17</accession>
<evidence type="ECO:0000256" key="2">
    <source>
        <dbReference type="PROSITE-ProRule" id="PRU00235"/>
    </source>
</evidence>
<evidence type="ECO:0000313" key="4">
    <source>
        <dbReference type="EMBL" id="SZX67680.1"/>
    </source>
</evidence>
<feature type="domain" description="Sushi" evidence="3">
    <location>
        <begin position="571"/>
        <end position="627"/>
    </location>
</feature>
<organism evidence="4 5">
    <name type="scientific">Tetradesmus obliquus</name>
    <name type="common">Green alga</name>
    <name type="synonym">Acutodesmus obliquus</name>
    <dbReference type="NCBI Taxonomy" id="3088"/>
    <lineage>
        <taxon>Eukaryota</taxon>
        <taxon>Viridiplantae</taxon>
        <taxon>Chlorophyta</taxon>
        <taxon>core chlorophytes</taxon>
        <taxon>Chlorophyceae</taxon>
        <taxon>CS clade</taxon>
        <taxon>Sphaeropleales</taxon>
        <taxon>Scenedesmaceae</taxon>
        <taxon>Tetradesmus</taxon>
    </lineage>
</organism>
<dbReference type="SUPFAM" id="SSF50985">
    <property type="entry name" value="RCC1/BLIP-II"/>
    <property type="match status" value="1"/>
</dbReference>
<reference evidence="4 5" key="1">
    <citation type="submission" date="2016-10" db="EMBL/GenBank/DDBJ databases">
        <authorList>
            <person name="Cai Z."/>
        </authorList>
    </citation>
    <scope>NUCLEOTIDE SEQUENCE [LARGE SCALE GENOMIC DNA]</scope>
</reference>
<dbReference type="PANTHER" id="PTHR45982:SF1">
    <property type="entry name" value="REGULATOR OF CHROMOSOME CONDENSATION"/>
    <property type="match status" value="1"/>
</dbReference>
<evidence type="ECO:0000259" key="3">
    <source>
        <dbReference type="SMART" id="SM00032"/>
    </source>
</evidence>
<feature type="domain" description="Sushi" evidence="3">
    <location>
        <begin position="497"/>
        <end position="561"/>
    </location>
</feature>
<dbReference type="InterPro" id="IPR000436">
    <property type="entry name" value="Sushi_SCR_CCP_dom"/>
</dbReference>
<dbReference type="GO" id="GO:0005085">
    <property type="term" value="F:guanyl-nucleotide exchange factor activity"/>
    <property type="evidence" value="ECO:0007669"/>
    <property type="project" value="TreeGrafter"/>
</dbReference>
<dbReference type="Gene3D" id="2.10.70.10">
    <property type="entry name" value="Complement Module, domain 1"/>
    <property type="match status" value="4"/>
</dbReference>
<feature type="repeat" description="RCC1" evidence="2">
    <location>
        <begin position="60"/>
        <end position="99"/>
    </location>
</feature>
<evidence type="ECO:0000256" key="1">
    <source>
        <dbReference type="ARBA" id="ARBA00023157"/>
    </source>
</evidence>
<dbReference type="Pfam" id="PF00415">
    <property type="entry name" value="RCC1"/>
    <property type="match status" value="1"/>
</dbReference>
<dbReference type="InterPro" id="IPR009091">
    <property type="entry name" value="RCC1/BLIP-II"/>
</dbReference>
<dbReference type="CDD" id="cd00033">
    <property type="entry name" value="CCP"/>
    <property type="match status" value="4"/>
</dbReference>